<dbReference type="PANTHER" id="PTHR21415">
    <property type="entry name" value="U7 SNRNA-ASSOCIATED SM-LIKE PROTEIN LSM11"/>
    <property type="match status" value="1"/>
</dbReference>
<evidence type="ECO:0000313" key="4">
    <source>
        <dbReference type="Proteomes" id="UP000001070"/>
    </source>
</evidence>
<dbReference type="InterPro" id="IPR010920">
    <property type="entry name" value="LSM_dom_sf"/>
</dbReference>
<protein>
    <submittedName>
        <fullName evidence="3">GH21330</fullName>
    </submittedName>
</protein>
<sequence>MADTTGNEERRAPEELDVGSEHFNPLLALYAANYKVTEKAPKVLYQNLAAFETALTKFGVWQLNKRQKTNDAPATKHQTDSRKNPFTADTTRRFEPHQMPIEGVQKLKYKRNLYTHMASAEGPLALLQKYLPAGQERLYQRRLCVHIRKEHGIGGRIEGDLVAFDKQWNLLLKNAIEFRQRRKYKYGQQNICNTSAFEDCSERLHQLGIELPKVHVKSLNRKNVELSRELPQLMVRGEQVAFITFIINAKE</sequence>
<dbReference type="KEGG" id="dgr:6560853"/>
<feature type="region of interest" description="Disordered" evidence="1">
    <location>
        <begin position="66"/>
        <end position="88"/>
    </location>
</feature>
<feature type="domain" description="Sm" evidence="2">
    <location>
        <begin position="134"/>
        <end position="245"/>
    </location>
</feature>
<evidence type="ECO:0000256" key="1">
    <source>
        <dbReference type="SAM" id="MobiDB-lite"/>
    </source>
</evidence>
<dbReference type="PANTHER" id="PTHR21415:SF1">
    <property type="entry name" value="U7 SNRNA-ASSOCIATED SM-LIKE PROTEIN LSM11"/>
    <property type="match status" value="1"/>
</dbReference>
<dbReference type="SUPFAM" id="SSF50182">
    <property type="entry name" value="Sm-like ribonucleoproteins"/>
    <property type="match status" value="1"/>
</dbReference>
<dbReference type="STRING" id="7222.B4J8B0"/>
<dbReference type="InterPro" id="IPR034109">
    <property type="entry name" value="Lsm11_M"/>
</dbReference>
<dbReference type="InterPro" id="IPR001163">
    <property type="entry name" value="Sm_dom_euk/arc"/>
</dbReference>
<dbReference type="GO" id="GO:0006398">
    <property type="term" value="P:mRNA 3'-end processing by stem-loop binding and cleavage"/>
    <property type="evidence" value="ECO:0007669"/>
    <property type="project" value="EnsemblMetazoa"/>
</dbReference>
<dbReference type="eggNOG" id="ENOG502QS1B">
    <property type="taxonomic scope" value="Eukaryota"/>
</dbReference>
<evidence type="ECO:0000259" key="2">
    <source>
        <dbReference type="SMART" id="SM00651"/>
    </source>
</evidence>
<dbReference type="EMBL" id="CH916367">
    <property type="protein sequence ID" value="EDW01247.1"/>
    <property type="molecule type" value="Genomic_DNA"/>
</dbReference>
<dbReference type="FunCoup" id="B4J8B0">
    <property type="interactions" value="244"/>
</dbReference>
<dbReference type="SMART" id="SM00651">
    <property type="entry name" value="Sm"/>
    <property type="match status" value="1"/>
</dbReference>
<dbReference type="GO" id="GO:0035363">
    <property type="term" value="C:histone locus body"/>
    <property type="evidence" value="ECO:0007669"/>
    <property type="project" value="EnsemblMetazoa"/>
</dbReference>
<proteinExistence type="predicted"/>
<keyword evidence="4" id="KW-1185">Reference proteome</keyword>
<dbReference type="GO" id="GO:0071209">
    <property type="term" value="F:U7 snRNA binding"/>
    <property type="evidence" value="ECO:0007669"/>
    <property type="project" value="InterPro"/>
</dbReference>
<dbReference type="HOGENOM" id="CLU_085833_0_0_1"/>
<dbReference type="OMA" id="TWKRRKY"/>
<organism evidence="4">
    <name type="scientific">Drosophila grimshawi</name>
    <name type="common">Hawaiian fruit fly</name>
    <name type="synonym">Idiomyia grimshawi</name>
    <dbReference type="NCBI Taxonomy" id="7222"/>
    <lineage>
        <taxon>Eukaryota</taxon>
        <taxon>Metazoa</taxon>
        <taxon>Ecdysozoa</taxon>
        <taxon>Arthropoda</taxon>
        <taxon>Hexapoda</taxon>
        <taxon>Insecta</taxon>
        <taxon>Pterygota</taxon>
        <taxon>Neoptera</taxon>
        <taxon>Endopterygota</taxon>
        <taxon>Diptera</taxon>
        <taxon>Brachycera</taxon>
        <taxon>Muscomorpha</taxon>
        <taxon>Ephydroidea</taxon>
        <taxon>Drosophilidae</taxon>
        <taxon>Drosophila</taxon>
        <taxon>Hawaiian Drosophila</taxon>
    </lineage>
</organism>
<dbReference type="PhylomeDB" id="B4J8B0"/>
<evidence type="ECO:0000313" key="3">
    <source>
        <dbReference type="EMBL" id="EDW01247.1"/>
    </source>
</evidence>
<accession>B4J8B0</accession>
<dbReference type="Proteomes" id="UP000001070">
    <property type="component" value="Unassembled WGS sequence"/>
</dbReference>
<name>B4J8B0_DROGR</name>
<dbReference type="OrthoDB" id="10002367at2759"/>
<gene>
    <name evidence="3" type="primary">Dgri\GH21330</name>
    <name evidence="3" type="ORF">Dgri_GH21330</name>
</gene>
<dbReference type="CDD" id="cd01739">
    <property type="entry name" value="LSm11_M"/>
    <property type="match status" value="1"/>
</dbReference>
<reference evidence="3 4" key="1">
    <citation type="journal article" date="2007" name="Nature">
        <title>Evolution of genes and genomes on the Drosophila phylogeny.</title>
        <authorList>
            <consortium name="Drosophila 12 Genomes Consortium"/>
            <person name="Clark A.G."/>
            <person name="Eisen M.B."/>
            <person name="Smith D.R."/>
            <person name="Bergman C.M."/>
            <person name="Oliver B."/>
            <person name="Markow T.A."/>
            <person name="Kaufman T.C."/>
            <person name="Kellis M."/>
            <person name="Gelbart W."/>
            <person name="Iyer V.N."/>
            <person name="Pollard D.A."/>
            <person name="Sackton T.B."/>
            <person name="Larracuente A.M."/>
            <person name="Singh N.D."/>
            <person name="Abad J.P."/>
            <person name="Abt D.N."/>
            <person name="Adryan B."/>
            <person name="Aguade M."/>
            <person name="Akashi H."/>
            <person name="Anderson W.W."/>
            <person name="Aquadro C.F."/>
            <person name="Ardell D.H."/>
            <person name="Arguello R."/>
            <person name="Artieri C.G."/>
            <person name="Barbash D.A."/>
            <person name="Barker D."/>
            <person name="Barsanti P."/>
            <person name="Batterham P."/>
            <person name="Batzoglou S."/>
            <person name="Begun D."/>
            <person name="Bhutkar A."/>
            <person name="Blanco E."/>
            <person name="Bosak S.A."/>
            <person name="Bradley R.K."/>
            <person name="Brand A.D."/>
            <person name="Brent M.R."/>
            <person name="Brooks A.N."/>
            <person name="Brown R.H."/>
            <person name="Butlin R.K."/>
            <person name="Caggese C."/>
            <person name="Calvi B.R."/>
            <person name="Bernardo de Carvalho A."/>
            <person name="Caspi A."/>
            <person name="Castrezana S."/>
            <person name="Celniker S.E."/>
            <person name="Chang J.L."/>
            <person name="Chapple C."/>
            <person name="Chatterji S."/>
            <person name="Chinwalla A."/>
            <person name="Civetta A."/>
            <person name="Clifton S.W."/>
            <person name="Comeron J.M."/>
            <person name="Costello J.C."/>
            <person name="Coyne J.A."/>
            <person name="Daub J."/>
            <person name="David R.G."/>
            <person name="Delcher A.L."/>
            <person name="Delehaunty K."/>
            <person name="Do C.B."/>
            <person name="Ebling H."/>
            <person name="Edwards K."/>
            <person name="Eickbush T."/>
            <person name="Evans J.D."/>
            <person name="Filipski A."/>
            <person name="Findeiss S."/>
            <person name="Freyhult E."/>
            <person name="Fulton L."/>
            <person name="Fulton R."/>
            <person name="Garcia A.C."/>
            <person name="Gardiner A."/>
            <person name="Garfield D.A."/>
            <person name="Garvin B.E."/>
            <person name="Gibson G."/>
            <person name="Gilbert D."/>
            <person name="Gnerre S."/>
            <person name="Godfrey J."/>
            <person name="Good R."/>
            <person name="Gotea V."/>
            <person name="Gravely B."/>
            <person name="Greenberg A.J."/>
            <person name="Griffiths-Jones S."/>
            <person name="Gross S."/>
            <person name="Guigo R."/>
            <person name="Gustafson E.A."/>
            <person name="Haerty W."/>
            <person name="Hahn M.W."/>
            <person name="Halligan D.L."/>
            <person name="Halpern A.L."/>
            <person name="Halter G.M."/>
            <person name="Han M.V."/>
            <person name="Heger A."/>
            <person name="Hillier L."/>
            <person name="Hinrichs A.S."/>
            <person name="Holmes I."/>
            <person name="Hoskins R.A."/>
            <person name="Hubisz M.J."/>
            <person name="Hultmark D."/>
            <person name="Huntley M.A."/>
            <person name="Jaffe D.B."/>
            <person name="Jagadeeshan S."/>
            <person name="Jeck W.R."/>
            <person name="Johnson J."/>
            <person name="Jones C.D."/>
            <person name="Jordan W.C."/>
            <person name="Karpen G.H."/>
            <person name="Kataoka E."/>
            <person name="Keightley P.D."/>
            <person name="Kheradpour P."/>
            <person name="Kirkness E.F."/>
            <person name="Koerich L.B."/>
            <person name="Kristiansen K."/>
            <person name="Kudrna D."/>
            <person name="Kulathinal R.J."/>
            <person name="Kumar S."/>
            <person name="Kwok R."/>
            <person name="Lander E."/>
            <person name="Langley C.H."/>
            <person name="Lapoint R."/>
            <person name="Lazzaro B.P."/>
            <person name="Lee S.J."/>
            <person name="Levesque L."/>
            <person name="Li R."/>
            <person name="Lin C.F."/>
            <person name="Lin M.F."/>
            <person name="Lindblad-Toh K."/>
            <person name="Llopart A."/>
            <person name="Long M."/>
            <person name="Low L."/>
            <person name="Lozovsky E."/>
            <person name="Lu J."/>
            <person name="Luo M."/>
            <person name="Machado C.A."/>
            <person name="Makalowski W."/>
            <person name="Marzo M."/>
            <person name="Matsuda M."/>
            <person name="Matzkin L."/>
            <person name="McAllister B."/>
            <person name="McBride C.S."/>
            <person name="McKernan B."/>
            <person name="McKernan K."/>
            <person name="Mendez-Lago M."/>
            <person name="Minx P."/>
            <person name="Mollenhauer M.U."/>
            <person name="Montooth K."/>
            <person name="Mount S.M."/>
            <person name="Mu X."/>
            <person name="Myers E."/>
            <person name="Negre B."/>
            <person name="Newfeld S."/>
            <person name="Nielsen R."/>
            <person name="Noor M.A."/>
            <person name="O'Grady P."/>
            <person name="Pachter L."/>
            <person name="Papaceit M."/>
            <person name="Parisi M.J."/>
            <person name="Parisi M."/>
            <person name="Parts L."/>
            <person name="Pedersen J.S."/>
            <person name="Pesole G."/>
            <person name="Phillippy A.M."/>
            <person name="Ponting C.P."/>
            <person name="Pop M."/>
            <person name="Porcelli D."/>
            <person name="Powell J.R."/>
            <person name="Prohaska S."/>
            <person name="Pruitt K."/>
            <person name="Puig M."/>
            <person name="Quesneville H."/>
            <person name="Ram K.R."/>
            <person name="Rand D."/>
            <person name="Rasmussen M.D."/>
            <person name="Reed L.K."/>
            <person name="Reenan R."/>
            <person name="Reily A."/>
            <person name="Remington K.A."/>
            <person name="Rieger T.T."/>
            <person name="Ritchie M.G."/>
            <person name="Robin C."/>
            <person name="Rogers Y.H."/>
            <person name="Rohde C."/>
            <person name="Rozas J."/>
            <person name="Rubenfield M.J."/>
            <person name="Ruiz A."/>
            <person name="Russo S."/>
            <person name="Salzberg S.L."/>
            <person name="Sanchez-Gracia A."/>
            <person name="Saranga D.J."/>
            <person name="Sato H."/>
            <person name="Schaeffer S.W."/>
            <person name="Schatz M.C."/>
            <person name="Schlenke T."/>
            <person name="Schwartz R."/>
            <person name="Segarra C."/>
            <person name="Singh R.S."/>
            <person name="Sirot L."/>
            <person name="Sirota M."/>
            <person name="Sisneros N.B."/>
            <person name="Smith C.D."/>
            <person name="Smith T.F."/>
            <person name="Spieth J."/>
            <person name="Stage D.E."/>
            <person name="Stark A."/>
            <person name="Stephan W."/>
            <person name="Strausberg R.L."/>
            <person name="Strempel S."/>
            <person name="Sturgill D."/>
            <person name="Sutton G."/>
            <person name="Sutton G.G."/>
            <person name="Tao W."/>
            <person name="Teichmann S."/>
            <person name="Tobari Y.N."/>
            <person name="Tomimura Y."/>
            <person name="Tsolas J.M."/>
            <person name="Valente V.L."/>
            <person name="Venter E."/>
            <person name="Venter J.C."/>
            <person name="Vicario S."/>
            <person name="Vieira F.G."/>
            <person name="Vilella A.J."/>
            <person name="Villasante A."/>
            <person name="Walenz B."/>
            <person name="Wang J."/>
            <person name="Wasserman M."/>
            <person name="Watts T."/>
            <person name="Wilson D."/>
            <person name="Wilson R.K."/>
            <person name="Wing R.A."/>
            <person name="Wolfner M.F."/>
            <person name="Wong A."/>
            <person name="Wong G.K."/>
            <person name="Wu C.I."/>
            <person name="Wu G."/>
            <person name="Yamamoto D."/>
            <person name="Yang H.P."/>
            <person name="Yang S.P."/>
            <person name="Yorke J.A."/>
            <person name="Yoshida K."/>
            <person name="Zdobnov E."/>
            <person name="Zhang P."/>
            <person name="Zhang Y."/>
            <person name="Zimin A.V."/>
            <person name="Baldwin J."/>
            <person name="Abdouelleil A."/>
            <person name="Abdulkadir J."/>
            <person name="Abebe A."/>
            <person name="Abera B."/>
            <person name="Abreu J."/>
            <person name="Acer S.C."/>
            <person name="Aftuck L."/>
            <person name="Alexander A."/>
            <person name="An P."/>
            <person name="Anderson E."/>
            <person name="Anderson S."/>
            <person name="Arachi H."/>
            <person name="Azer M."/>
            <person name="Bachantsang P."/>
            <person name="Barry A."/>
            <person name="Bayul T."/>
            <person name="Berlin A."/>
            <person name="Bessette D."/>
            <person name="Bloom T."/>
            <person name="Blye J."/>
            <person name="Boguslavskiy L."/>
            <person name="Bonnet C."/>
            <person name="Boukhgalter B."/>
            <person name="Bourzgui I."/>
            <person name="Brown A."/>
            <person name="Cahill P."/>
            <person name="Channer S."/>
            <person name="Cheshatsang Y."/>
            <person name="Chuda L."/>
            <person name="Citroen M."/>
            <person name="Collymore A."/>
            <person name="Cooke P."/>
            <person name="Costello M."/>
            <person name="D'Aco K."/>
            <person name="Daza R."/>
            <person name="De Haan G."/>
            <person name="DeGray S."/>
            <person name="DeMaso C."/>
            <person name="Dhargay N."/>
            <person name="Dooley K."/>
            <person name="Dooley E."/>
            <person name="Doricent M."/>
            <person name="Dorje P."/>
            <person name="Dorjee K."/>
            <person name="Dupes A."/>
            <person name="Elong R."/>
            <person name="Falk J."/>
            <person name="Farina A."/>
            <person name="Faro S."/>
            <person name="Ferguson D."/>
            <person name="Fisher S."/>
            <person name="Foley C.D."/>
            <person name="Franke A."/>
            <person name="Friedrich D."/>
            <person name="Gadbois L."/>
            <person name="Gearin G."/>
            <person name="Gearin C.R."/>
            <person name="Giannoukos G."/>
            <person name="Goode T."/>
            <person name="Graham J."/>
            <person name="Grandbois E."/>
            <person name="Grewal S."/>
            <person name="Gyaltsen K."/>
            <person name="Hafez N."/>
            <person name="Hagos B."/>
            <person name="Hall J."/>
            <person name="Henson C."/>
            <person name="Hollinger A."/>
            <person name="Honan T."/>
            <person name="Huard M.D."/>
            <person name="Hughes L."/>
            <person name="Hurhula B."/>
            <person name="Husby M.E."/>
            <person name="Kamat A."/>
            <person name="Kanga B."/>
            <person name="Kashin S."/>
            <person name="Khazanovich D."/>
            <person name="Kisner P."/>
            <person name="Lance K."/>
            <person name="Lara M."/>
            <person name="Lee W."/>
            <person name="Lennon N."/>
            <person name="Letendre F."/>
            <person name="LeVine R."/>
            <person name="Lipovsky A."/>
            <person name="Liu X."/>
            <person name="Liu J."/>
            <person name="Liu S."/>
            <person name="Lokyitsang T."/>
            <person name="Lokyitsang Y."/>
            <person name="Lubonja R."/>
            <person name="Lui A."/>
            <person name="MacDonald P."/>
            <person name="Magnisalis V."/>
            <person name="Maru K."/>
            <person name="Matthews C."/>
            <person name="McCusker W."/>
            <person name="McDonough S."/>
            <person name="Mehta T."/>
            <person name="Meldrim J."/>
            <person name="Meneus L."/>
            <person name="Mihai O."/>
            <person name="Mihalev A."/>
            <person name="Mihova T."/>
            <person name="Mittelman R."/>
            <person name="Mlenga V."/>
            <person name="Montmayeur A."/>
            <person name="Mulrain L."/>
            <person name="Navidi A."/>
            <person name="Naylor J."/>
            <person name="Negash T."/>
            <person name="Nguyen T."/>
            <person name="Nguyen N."/>
            <person name="Nicol R."/>
            <person name="Norbu C."/>
            <person name="Norbu N."/>
            <person name="Novod N."/>
            <person name="O'Neill B."/>
            <person name="Osman S."/>
            <person name="Markiewicz E."/>
            <person name="Oyono O.L."/>
            <person name="Patti C."/>
            <person name="Phunkhang P."/>
            <person name="Pierre F."/>
            <person name="Priest M."/>
            <person name="Raghuraman S."/>
            <person name="Rege F."/>
            <person name="Reyes R."/>
            <person name="Rise C."/>
            <person name="Rogov P."/>
            <person name="Ross K."/>
            <person name="Ryan E."/>
            <person name="Settipalli S."/>
            <person name="Shea T."/>
            <person name="Sherpa N."/>
            <person name="Shi L."/>
            <person name="Shih D."/>
            <person name="Sparrow T."/>
            <person name="Spaulding J."/>
            <person name="Stalker J."/>
            <person name="Stange-Thomann N."/>
            <person name="Stavropoulos S."/>
            <person name="Stone C."/>
            <person name="Strader C."/>
            <person name="Tesfaye S."/>
            <person name="Thomson T."/>
            <person name="Thoulutsang Y."/>
            <person name="Thoulutsang D."/>
            <person name="Topham K."/>
            <person name="Topping I."/>
            <person name="Tsamla T."/>
            <person name="Vassiliev H."/>
            <person name="Vo A."/>
            <person name="Wangchuk T."/>
            <person name="Wangdi T."/>
            <person name="Weiand M."/>
            <person name="Wilkinson J."/>
            <person name="Wilson A."/>
            <person name="Yadav S."/>
            <person name="Young G."/>
            <person name="Yu Q."/>
            <person name="Zembek L."/>
            <person name="Zhong D."/>
            <person name="Zimmer A."/>
            <person name="Zwirko Z."/>
            <person name="Jaffe D.B."/>
            <person name="Alvarez P."/>
            <person name="Brockman W."/>
            <person name="Butler J."/>
            <person name="Chin C."/>
            <person name="Gnerre S."/>
            <person name="Grabherr M."/>
            <person name="Kleber M."/>
            <person name="Mauceli E."/>
            <person name="MacCallum I."/>
        </authorList>
    </citation>
    <scope>NUCLEOTIDE SEQUENCE [LARGE SCALE GENOMIC DNA]</scope>
    <source>
        <strain evidence="4">Tucson 15287-2541.00</strain>
    </source>
</reference>
<dbReference type="Gene3D" id="2.30.30.100">
    <property type="match status" value="1"/>
</dbReference>
<dbReference type="InterPro" id="IPR039267">
    <property type="entry name" value="Lsm11"/>
</dbReference>
<dbReference type="AlphaFoldDB" id="B4J8B0"/>
<dbReference type="GO" id="GO:0005683">
    <property type="term" value="C:U7 snRNP"/>
    <property type="evidence" value="ECO:0007669"/>
    <property type="project" value="TreeGrafter"/>
</dbReference>
<dbReference type="GO" id="GO:0071204">
    <property type="term" value="C:histone pre-mRNA 3'end processing complex"/>
    <property type="evidence" value="ECO:0007669"/>
    <property type="project" value="EnsemblMetazoa"/>
</dbReference>
<dbReference type="InParanoid" id="B4J8B0"/>